<dbReference type="GO" id="GO:0000324">
    <property type="term" value="C:fungal-type vacuole"/>
    <property type="evidence" value="ECO:0007669"/>
    <property type="project" value="TreeGrafter"/>
</dbReference>
<evidence type="ECO:0000259" key="2">
    <source>
        <dbReference type="Pfam" id="PF00462"/>
    </source>
</evidence>
<dbReference type="InterPro" id="IPR011899">
    <property type="entry name" value="Glutaredoxin_euk/vir"/>
</dbReference>
<evidence type="ECO:0000313" key="4">
    <source>
        <dbReference type="Proteomes" id="UP001412239"/>
    </source>
</evidence>
<dbReference type="CDD" id="cd03419">
    <property type="entry name" value="GRX_GRXh_1_2_like"/>
    <property type="match status" value="1"/>
</dbReference>
<name>A0A292Q7E1_9PEZI</name>
<feature type="domain" description="Glutaredoxin" evidence="2">
    <location>
        <begin position="142"/>
        <end position="207"/>
    </location>
</feature>
<dbReference type="PROSITE" id="PS51354">
    <property type="entry name" value="GLUTAREDOXIN_2"/>
    <property type="match status" value="1"/>
</dbReference>
<keyword evidence="1" id="KW-1133">Transmembrane helix</keyword>
<dbReference type="PANTHER" id="PTHR45694">
    <property type="entry name" value="GLUTAREDOXIN 2"/>
    <property type="match status" value="1"/>
</dbReference>
<dbReference type="PRINTS" id="PR00160">
    <property type="entry name" value="GLUTAREDOXIN"/>
</dbReference>
<dbReference type="Gene3D" id="3.40.30.10">
    <property type="entry name" value="Glutaredoxin"/>
    <property type="match status" value="1"/>
</dbReference>
<dbReference type="Proteomes" id="UP001412239">
    <property type="component" value="Unassembled WGS sequence"/>
</dbReference>
<evidence type="ECO:0000313" key="3">
    <source>
        <dbReference type="EMBL" id="CUS14865.1"/>
    </source>
</evidence>
<proteinExistence type="predicted"/>
<dbReference type="GO" id="GO:0034599">
    <property type="term" value="P:cellular response to oxidative stress"/>
    <property type="evidence" value="ECO:0007669"/>
    <property type="project" value="TreeGrafter"/>
</dbReference>
<dbReference type="PANTHER" id="PTHR45694:SF5">
    <property type="entry name" value="GLUTAREDOXIN 2"/>
    <property type="match status" value="1"/>
</dbReference>
<accession>A0A292Q7E1</accession>
<dbReference type="InterPro" id="IPR014025">
    <property type="entry name" value="Glutaredoxin_subgr"/>
</dbReference>
<feature type="transmembrane region" description="Helical" evidence="1">
    <location>
        <begin position="7"/>
        <end position="24"/>
    </location>
</feature>
<dbReference type="NCBIfam" id="TIGR02180">
    <property type="entry name" value="GRX_euk"/>
    <property type="match status" value="1"/>
</dbReference>
<dbReference type="Pfam" id="PF00462">
    <property type="entry name" value="Glutaredoxin"/>
    <property type="match status" value="1"/>
</dbReference>
<keyword evidence="4" id="KW-1185">Reference proteome</keyword>
<organism evidence="3 4">
    <name type="scientific">Tuber aestivum</name>
    <name type="common">summer truffle</name>
    <dbReference type="NCBI Taxonomy" id="59557"/>
    <lineage>
        <taxon>Eukaryota</taxon>
        <taxon>Fungi</taxon>
        <taxon>Dikarya</taxon>
        <taxon>Ascomycota</taxon>
        <taxon>Pezizomycotina</taxon>
        <taxon>Pezizomycetes</taxon>
        <taxon>Pezizales</taxon>
        <taxon>Tuberaceae</taxon>
        <taxon>Tuber</taxon>
    </lineage>
</organism>
<keyword evidence="1" id="KW-0472">Membrane</keyword>
<dbReference type="SUPFAM" id="SSF52833">
    <property type="entry name" value="Thioredoxin-like"/>
    <property type="match status" value="1"/>
</dbReference>
<dbReference type="AlphaFoldDB" id="A0A292Q7E1"/>
<evidence type="ECO:0000256" key="1">
    <source>
        <dbReference type="SAM" id="Phobius"/>
    </source>
</evidence>
<dbReference type="InterPro" id="IPR002109">
    <property type="entry name" value="Glutaredoxin"/>
</dbReference>
<dbReference type="GO" id="GO:0005796">
    <property type="term" value="C:Golgi lumen"/>
    <property type="evidence" value="ECO:0007669"/>
    <property type="project" value="TreeGrafter"/>
</dbReference>
<dbReference type="InterPro" id="IPR036249">
    <property type="entry name" value="Thioredoxin-like_sf"/>
</dbReference>
<gene>
    <name evidence="3" type="ORF">GSTUAT00000935001</name>
</gene>
<keyword evidence="1" id="KW-0812">Transmembrane</keyword>
<dbReference type="GO" id="GO:0005801">
    <property type="term" value="C:cis-Golgi network"/>
    <property type="evidence" value="ECO:0007669"/>
    <property type="project" value="TreeGrafter"/>
</dbReference>
<dbReference type="GO" id="GO:0015038">
    <property type="term" value="F:glutathione disulfide oxidoreductase activity"/>
    <property type="evidence" value="ECO:0007669"/>
    <property type="project" value="TreeGrafter"/>
</dbReference>
<sequence>MPSPRRLKLIAVAAVTVFLIVIYYRSGNDAVKRETYMQTMQKAAQDRENAGVGNRLREAADAAKKAADMKAGPKPDSPRAVEAVMRGRLEQGPIAKEGDDADDGGEYSAIDELAEVLRRSPSMFSFSSFGYKVAGANAQTLVIIFSKTYCPHSSAAKDLFLNAYKIVPTPYVVELDNHPHGSELQDLLAKQTGRRTVPNIMISGKSIGGNDDVQQLEKDGRLGDTIHSMGGKRIMRVLKLKE</sequence>
<reference evidence="3" key="1">
    <citation type="submission" date="2015-10" db="EMBL/GenBank/DDBJ databases">
        <authorList>
            <person name="Regsiter A."/>
            <person name="william w."/>
        </authorList>
    </citation>
    <scope>NUCLEOTIDE SEQUENCE</scope>
    <source>
        <strain evidence="3">Montdore</strain>
    </source>
</reference>
<protein>
    <recommendedName>
        <fullName evidence="2">Glutaredoxin domain-containing protein</fullName>
    </recommendedName>
</protein>
<dbReference type="EMBL" id="LN890954">
    <property type="protein sequence ID" value="CUS14865.1"/>
    <property type="molecule type" value="Genomic_DNA"/>
</dbReference>